<dbReference type="EMBL" id="CAMXCT020000441">
    <property type="protein sequence ID" value="CAL1132224.1"/>
    <property type="molecule type" value="Genomic_DNA"/>
</dbReference>
<feature type="domain" description="Methyltransferase type 11" evidence="1">
    <location>
        <begin position="57"/>
        <end position="150"/>
    </location>
</feature>
<sequence length="226" mass="24957">MDKDAAALVLQARHRQCVEELFDDYAEDFDEHLSSLGYEVPQLLLSLLPQRKFQRSVDLGCGTGLAGLAIRSRCERLEGVDLSSRMVEKAAEREIYDALHCSDLVAFLRRQETASCDLLVATDVVMYLYSIEPFLHQARRVLRGSGVLIFSTEAASEAEAEAHGGTVERASERFAHGRSFLLKSAEGFDLMDVKEVNIRRQGTSTVQCSSVVVPHLPGEGCSPPAR</sequence>
<keyword evidence="4" id="KW-1185">Reference proteome</keyword>
<dbReference type="EMBL" id="CAMXCT030000441">
    <property type="protein sequence ID" value="CAL4766161.1"/>
    <property type="molecule type" value="Genomic_DNA"/>
</dbReference>
<dbReference type="InterPro" id="IPR029063">
    <property type="entry name" value="SAM-dependent_MTases_sf"/>
</dbReference>
<dbReference type="Pfam" id="PF08241">
    <property type="entry name" value="Methyltransf_11"/>
    <property type="match status" value="1"/>
</dbReference>
<reference evidence="2" key="1">
    <citation type="submission" date="2022-10" db="EMBL/GenBank/DDBJ databases">
        <authorList>
            <person name="Chen Y."/>
            <person name="Dougan E. K."/>
            <person name="Chan C."/>
            <person name="Rhodes N."/>
            <person name="Thang M."/>
        </authorList>
    </citation>
    <scope>NUCLEOTIDE SEQUENCE</scope>
</reference>
<dbReference type="GO" id="GO:0032259">
    <property type="term" value="P:methylation"/>
    <property type="evidence" value="ECO:0007669"/>
    <property type="project" value="UniProtKB-KW"/>
</dbReference>
<gene>
    <name evidence="2" type="ORF">C1SCF055_LOCUS6847</name>
</gene>
<keyword evidence="3" id="KW-0808">Transferase</keyword>
<dbReference type="InterPro" id="IPR013216">
    <property type="entry name" value="Methyltransf_11"/>
</dbReference>
<dbReference type="Proteomes" id="UP001152797">
    <property type="component" value="Unassembled WGS sequence"/>
</dbReference>
<organism evidence="2">
    <name type="scientific">Cladocopium goreaui</name>
    <dbReference type="NCBI Taxonomy" id="2562237"/>
    <lineage>
        <taxon>Eukaryota</taxon>
        <taxon>Sar</taxon>
        <taxon>Alveolata</taxon>
        <taxon>Dinophyceae</taxon>
        <taxon>Suessiales</taxon>
        <taxon>Symbiodiniaceae</taxon>
        <taxon>Cladocopium</taxon>
    </lineage>
</organism>
<dbReference type="Gene3D" id="3.40.50.150">
    <property type="entry name" value="Vaccinia Virus protein VP39"/>
    <property type="match status" value="1"/>
</dbReference>
<dbReference type="OrthoDB" id="3647at2759"/>
<dbReference type="GO" id="GO:0008757">
    <property type="term" value="F:S-adenosylmethionine-dependent methyltransferase activity"/>
    <property type="evidence" value="ECO:0007669"/>
    <property type="project" value="InterPro"/>
</dbReference>
<evidence type="ECO:0000313" key="2">
    <source>
        <dbReference type="EMBL" id="CAI3978849.1"/>
    </source>
</evidence>
<keyword evidence="3" id="KW-0489">Methyltransferase</keyword>
<name>A0A9P1BSV8_9DINO</name>
<dbReference type="EMBL" id="CAMXCT010000441">
    <property type="protein sequence ID" value="CAI3978849.1"/>
    <property type="molecule type" value="Genomic_DNA"/>
</dbReference>
<dbReference type="CDD" id="cd02440">
    <property type="entry name" value="AdoMet_MTases"/>
    <property type="match status" value="1"/>
</dbReference>
<evidence type="ECO:0000313" key="3">
    <source>
        <dbReference type="EMBL" id="CAL4766161.1"/>
    </source>
</evidence>
<evidence type="ECO:0000313" key="4">
    <source>
        <dbReference type="Proteomes" id="UP001152797"/>
    </source>
</evidence>
<protein>
    <submittedName>
        <fullName evidence="3">Methyltransferase type 11 domain-containing protein</fullName>
    </submittedName>
</protein>
<reference evidence="3 4" key="2">
    <citation type="submission" date="2024-05" db="EMBL/GenBank/DDBJ databases">
        <authorList>
            <person name="Chen Y."/>
            <person name="Shah S."/>
            <person name="Dougan E. K."/>
            <person name="Thang M."/>
            <person name="Chan C."/>
        </authorList>
    </citation>
    <scope>NUCLEOTIDE SEQUENCE [LARGE SCALE GENOMIC DNA]</scope>
</reference>
<evidence type="ECO:0000259" key="1">
    <source>
        <dbReference type="Pfam" id="PF08241"/>
    </source>
</evidence>
<comment type="caution">
    <text evidence="2">The sequence shown here is derived from an EMBL/GenBank/DDBJ whole genome shotgun (WGS) entry which is preliminary data.</text>
</comment>
<dbReference type="SUPFAM" id="SSF53335">
    <property type="entry name" value="S-adenosyl-L-methionine-dependent methyltransferases"/>
    <property type="match status" value="1"/>
</dbReference>
<accession>A0A9P1BSV8</accession>
<proteinExistence type="predicted"/>
<dbReference type="AlphaFoldDB" id="A0A9P1BSV8"/>